<gene>
    <name evidence="1" type="ORF">EPV75_02505</name>
</gene>
<organism evidence="1 2">
    <name type="scientific">Hydrogenovibrio thermophilus</name>
    <dbReference type="NCBI Taxonomy" id="265883"/>
    <lineage>
        <taxon>Bacteria</taxon>
        <taxon>Pseudomonadati</taxon>
        <taxon>Pseudomonadota</taxon>
        <taxon>Gammaproteobacteria</taxon>
        <taxon>Thiotrichales</taxon>
        <taxon>Piscirickettsiaceae</taxon>
        <taxon>Hydrogenovibrio</taxon>
    </lineage>
</organism>
<dbReference type="KEGG" id="htr:EPV75_02505"/>
<evidence type="ECO:0000313" key="1">
    <source>
        <dbReference type="EMBL" id="QAB14616.1"/>
    </source>
</evidence>
<dbReference type="EMBL" id="CP035033">
    <property type="protein sequence ID" value="QAB14616.1"/>
    <property type="molecule type" value="Genomic_DNA"/>
</dbReference>
<name>A0A451G543_9GAMM</name>
<protein>
    <recommendedName>
        <fullName evidence="3">HNH endonuclease</fullName>
    </recommendedName>
</protein>
<reference evidence="1 2" key="1">
    <citation type="journal article" date="2018" name="Environ. Microbiol.">
        <title>Genomes of ubiquitous marine and hypersaline Hydrogenovibrio, Thiomicrorhabdus and Thiomicrospira spp. encode a diversity of mechanisms to sustain chemolithoautotrophy in heterogeneous environments.</title>
        <authorList>
            <person name="Scott K.M."/>
            <person name="Williams J."/>
            <person name="Porter C.M.B."/>
            <person name="Russel S."/>
            <person name="Harmer T.L."/>
            <person name="Paul J.H."/>
            <person name="Antonen K.M."/>
            <person name="Bridges M.K."/>
            <person name="Camper G.J."/>
            <person name="Campla C.K."/>
            <person name="Casella L.G."/>
            <person name="Chase E."/>
            <person name="Conrad J.W."/>
            <person name="Cruz M.C."/>
            <person name="Dunlap D.S."/>
            <person name="Duran L."/>
            <person name="Fahsbender E.M."/>
            <person name="Goldsmith D.B."/>
            <person name="Keeley R.F."/>
            <person name="Kondoff M.R."/>
            <person name="Kussy B.I."/>
            <person name="Lane M.K."/>
            <person name="Lawler S."/>
            <person name="Leigh B.A."/>
            <person name="Lewis C."/>
            <person name="Lostal L.M."/>
            <person name="Marking D."/>
            <person name="Mancera P.A."/>
            <person name="McClenthan E.C."/>
            <person name="McIntyre E.A."/>
            <person name="Mine J.A."/>
            <person name="Modi S."/>
            <person name="Moore B.D."/>
            <person name="Morgan W.A."/>
            <person name="Nelson K.M."/>
            <person name="Nguyen K.N."/>
            <person name="Ogburn N."/>
            <person name="Parrino D.G."/>
            <person name="Pedapudi A.D."/>
            <person name="Pelham R.P."/>
            <person name="Preece A.M."/>
            <person name="Rampersad E.A."/>
            <person name="Richardson J.C."/>
            <person name="Rodgers C.M."/>
            <person name="Schaffer B.L."/>
            <person name="Sheridan N.E."/>
            <person name="Solone M.R."/>
            <person name="Staley Z.R."/>
            <person name="Tabuchi M."/>
            <person name="Waide R.J."/>
            <person name="Wanjugi P.W."/>
            <person name="Young S."/>
            <person name="Clum A."/>
            <person name="Daum C."/>
            <person name="Huntemann M."/>
            <person name="Ivanova N."/>
            <person name="Kyrpides N."/>
            <person name="Mikhailova N."/>
            <person name="Palaniappan K."/>
            <person name="Pillay M."/>
            <person name="Reddy T.B.K."/>
            <person name="Shapiro N."/>
            <person name="Stamatis D."/>
            <person name="Varghese N."/>
            <person name="Woyke T."/>
            <person name="Boden R."/>
            <person name="Freyermuth S.K."/>
            <person name="Kerfeld C.A."/>
        </authorList>
    </citation>
    <scope>NUCLEOTIDE SEQUENCE [LARGE SCALE GENOMIC DNA]</scope>
    <source>
        <strain evidence="1 2">JR-2</strain>
    </source>
</reference>
<keyword evidence="2" id="KW-1185">Reference proteome</keyword>
<sequence>MIEQVAKEGLEKALKTIADKVPDFSNTFRGREEKEPIFGGGGKIPDFSTTITRGFTSESDGLVKNLPVSNGEWKGDVGNSTWCPNDGYTPQKHNPDNLTWAEIKEKFGIEGIEFKDGEPNFSTISEASVGVVDFSTDRKLNFMQADEQLAEKWTQEAKDGKEWTPSDVAEYRKANGLSWHERSDQKIMDLVPSLVHGNVPHSGGISAAKQGV</sequence>
<evidence type="ECO:0008006" key="3">
    <source>
        <dbReference type="Google" id="ProtNLM"/>
    </source>
</evidence>
<accession>A0A451G543</accession>
<evidence type="ECO:0000313" key="2">
    <source>
        <dbReference type="Proteomes" id="UP000285478"/>
    </source>
</evidence>
<dbReference type="RefSeq" id="WP_128384344.1">
    <property type="nucleotide sequence ID" value="NZ_CP035033.1"/>
</dbReference>
<dbReference type="Proteomes" id="UP000285478">
    <property type="component" value="Chromosome"/>
</dbReference>
<dbReference type="AlphaFoldDB" id="A0A451G543"/>
<dbReference type="Pfam" id="PF12639">
    <property type="entry name" value="Colicin-DNase"/>
    <property type="match status" value="1"/>
</dbReference>
<proteinExistence type="predicted"/>